<protein>
    <submittedName>
        <fullName evidence="2">Uncharacterized protein</fullName>
    </submittedName>
</protein>
<dbReference type="AlphaFoldDB" id="A0A1E7FE46"/>
<gene>
    <name evidence="2" type="ORF">FRACYDRAFT_238919</name>
</gene>
<organism evidence="2 3">
    <name type="scientific">Fragilariopsis cylindrus CCMP1102</name>
    <dbReference type="NCBI Taxonomy" id="635003"/>
    <lineage>
        <taxon>Eukaryota</taxon>
        <taxon>Sar</taxon>
        <taxon>Stramenopiles</taxon>
        <taxon>Ochrophyta</taxon>
        <taxon>Bacillariophyta</taxon>
        <taxon>Bacillariophyceae</taxon>
        <taxon>Bacillariophycidae</taxon>
        <taxon>Bacillariales</taxon>
        <taxon>Bacillariaceae</taxon>
        <taxon>Fragilariopsis</taxon>
    </lineage>
</organism>
<reference evidence="2 3" key="1">
    <citation type="submission" date="2016-09" db="EMBL/GenBank/DDBJ databases">
        <title>Extensive genetic diversity and differential bi-allelic expression allows diatom success in the polar Southern Ocean.</title>
        <authorList>
            <consortium name="DOE Joint Genome Institute"/>
            <person name="Mock T."/>
            <person name="Otillar R.P."/>
            <person name="Strauss J."/>
            <person name="Dupont C."/>
            <person name="Frickenhaus S."/>
            <person name="Maumus F."/>
            <person name="Mcmullan M."/>
            <person name="Sanges R."/>
            <person name="Schmutz J."/>
            <person name="Toseland A."/>
            <person name="Valas R."/>
            <person name="Veluchamy A."/>
            <person name="Ward B.J."/>
            <person name="Allen A."/>
            <person name="Barry K."/>
            <person name="Falciatore A."/>
            <person name="Ferrante M."/>
            <person name="Fortunato A.E."/>
            <person name="Gloeckner G."/>
            <person name="Gruber A."/>
            <person name="Hipkin R."/>
            <person name="Janech M."/>
            <person name="Kroth P."/>
            <person name="Leese F."/>
            <person name="Lindquist E."/>
            <person name="Lyon B.R."/>
            <person name="Martin J."/>
            <person name="Mayer C."/>
            <person name="Parker M."/>
            <person name="Quesneville H."/>
            <person name="Raymond J."/>
            <person name="Uhlig C."/>
            <person name="Valentin K.U."/>
            <person name="Worden A.Z."/>
            <person name="Armbrust E.V."/>
            <person name="Bowler C."/>
            <person name="Green B."/>
            <person name="Moulton V."/>
            <person name="Van Oosterhout C."/>
            <person name="Grigoriev I."/>
        </authorList>
    </citation>
    <scope>NUCLEOTIDE SEQUENCE [LARGE SCALE GENOMIC DNA]</scope>
    <source>
        <strain evidence="2 3">CCMP1102</strain>
    </source>
</reference>
<feature type="compositionally biased region" description="Polar residues" evidence="1">
    <location>
        <begin position="242"/>
        <end position="253"/>
    </location>
</feature>
<evidence type="ECO:0000256" key="1">
    <source>
        <dbReference type="SAM" id="MobiDB-lite"/>
    </source>
</evidence>
<accession>A0A1E7FE46</accession>
<evidence type="ECO:0000313" key="2">
    <source>
        <dbReference type="EMBL" id="OEU16325.1"/>
    </source>
</evidence>
<dbReference type="Proteomes" id="UP000095751">
    <property type="component" value="Unassembled WGS sequence"/>
</dbReference>
<feature type="region of interest" description="Disordered" evidence="1">
    <location>
        <begin position="240"/>
        <end position="267"/>
    </location>
</feature>
<dbReference type="KEGG" id="fcy:FRACYDRAFT_238919"/>
<name>A0A1E7FE46_9STRA</name>
<sequence length="318" mass="35647">MRLYDQRSSTPIISDSKKWMRPTNFLPDKKENIVEYSDTKYEKELTVTGRVWKESTDSETSASASIEISDIYKGHTIYDDFRFDIDEDQEISMHSSSTLSTHSTLQHVTNASYNSGYQIDFLNSGPVAEYGGTESDAVDFSRSLSKESTKTSYQSSVKESSVIDNNYLLGSFNSDSSDDDEFYTPKLTLTESSEDSAWLDFQGFGIKNPFRATGDTHKSNNEKPLLSSCQVFHKTFPIESLPRSNNKVSPSCNTDEKEQRSPNKSPSLYEGTWNYTKYLTSIIQGIPVADVSKAMEEDSVDPSIISLVLAASKARRSV</sequence>
<dbReference type="EMBL" id="KV784358">
    <property type="protein sequence ID" value="OEU16325.1"/>
    <property type="molecule type" value="Genomic_DNA"/>
</dbReference>
<dbReference type="InParanoid" id="A0A1E7FE46"/>
<proteinExistence type="predicted"/>
<evidence type="ECO:0000313" key="3">
    <source>
        <dbReference type="Proteomes" id="UP000095751"/>
    </source>
</evidence>
<keyword evidence="3" id="KW-1185">Reference proteome</keyword>